<evidence type="ECO:0000313" key="5">
    <source>
        <dbReference type="Proteomes" id="UP000186785"/>
    </source>
</evidence>
<evidence type="ECO:0000256" key="2">
    <source>
        <dbReference type="SAM" id="MobiDB-lite"/>
    </source>
</evidence>
<keyword evidence="3" id="KW-1133">Transmembrane helix</keyword>
<protein>
    <recommendedName>
        <fullName evidence="6">Acid phosphatase</fullName>
    </recommendedName>
</protein>
<dbReference type="InterPro" id="IPR023214">
    <property type="entry name" value="HAD_sf"/>
</dbReference>
<dbReference type="AlphaFoldDB" id="A0A1Q5PK81"/>
<dbReference type="RefSeq" id="WP_073709658.1">
    <property type="nucleotide sequence ID" value="NZ_MQSV01000005.1"/>
</dbReference>
<feature type="compositionally biased region" description="Low complexity" evidence="2">
    <location>
        <begin position="103"/>
        <end position="112"/>
    </location>
</feature>
<evidence type="ECO:0000256" key="3">
    <source>
        <dbReference type="SAM" id="Phobius"/>
    </source>
</evidence>
<dbReference type="Pfam" id="PF03767">
    <property type="entry name" value="Acid_phosphat_B"/>
    <property type="match status" value="3"/>
</dbReference>
<feature type="region of interest" description="Disordered" evidence="2">
    <location>
        <begin position="79"/>
        <end position="129"/>
    </location>
</feature>
<dbReference type="STRING" id="1921764.BSR28_04880"/>
<dbReference type="PANTHER" id="PTHR31284:SF10">
    <property type="entry name" value="ACID PHOSPHATASE-LIKE PROTEIN"/>
    <property type="match status" value="1"/>
</dbReference>
<proteinExistence type="predicted"/>
<keyword evidence="3" id="KW-0812">Transmembrane</keyword>
<gene>
    <name evidence="4" type="ORF">BSR29_07390</name>
</gene>
<dbReference type="EMBL" id="MQSV01000005">
    <property type="protein sequence ID" value="OKL46635.1"/>
    <property type="molecule type" value="Genomic_DNA"/>
</dbReference>
<dbReference type="InterPro" id="IPR036412">
    <property type="entry name" value="HAD-like_sf"/>
</dbReference>
<dbReference type="PANTHER" id="PTHR31284">
    <property type="entry name" value="ACID PHOSPHATASE-LIKE PROTEIN"/>
    <property type="match status" value="1"/>
</dbReference>
<keyword evidence="3" id="KW-0472">Membrane</keyword>
<keyword evidence="1" id="KW-0732">Signal</keyword>
<comment type="caution">
    <text evidence="4">The sequence shown here is derived from an EMBL/GenBank/DDBJ whole genome shotgun (WGS) entry which is preliminary data.</text>
</comment>
<name>A0A1Q5PK81_9ACTO</name>
<accession>A0A1Q5PK81</accession>
<feature type="transmembrane region" description="Helical" evidence="3">
    <location>
        <begin position="18"/>
        <end position="37"/>
    </location>
</feature>
<organism evidence="4 5">
    <name type="scientific">Boudabousia liubingyangii</name>
    <dbReference type="NCBI Taxonomy" id="1921764"/>
    <lineage>
        <taxon>Bacteria</taxon>
        <taxon>Bacillati</taxon>
        <taxon>Actinomycetota</taxon>
        <taxon>Actinomycetes</taxon>
        <taxon>Actinomycetales</taxon>
        <taxon>Actinomycetaceae</taxon>
        <taxon>Boudabousia</taxon>
    </lineage>
</organism>
<dbReference type="OrthoDB" id="193314at2"/>
<keyword evidence="5" id="KW-1185">Reference proteome</keyword>
<sequence length="828" mass="88417">MIPEYCVPDLAHTGASGIFLFTLAFTLLLVGAFFVSGHRRAGRAAAAALLLLPLGMTNLPSAEANDNVAQKSCPAGYHYDASRDHAKPAPKPGEVAAPPAAGKTPEASTPETKTPETKTPEATAPEGPALTVATPATVLRGQQLPVTINGVKAGDQVKVYLAVDPSVAVTVKAQQNGALVANLDLAADMLPGTYQVLAHVDDRTASATTQVQRNPQVERQAGADLGPNVKFTVSDRGLDAKDGTKIVNWDIAKATVRAYYGYDKKTHTSDLENSPYAQQMAKLSDKWAAEVAANCKAAVAKGEKPAAVFDSDDTTLYGINFEEAINYAFTPAKQQAYFDGKTATDASGRTYDFTNPEGGPNYMPATPGMIKVVKAAKENGCTIFGLTGRSANQADYSVENLKRAGYVDAAGQPLFTKANYFTNSGKLIQGYGEEAGQPQYDLGKDGLGFCTTRGTKCQTVEYKAGTRQHLMDQGYRIVGSFGDQWSDLQGGRADHTYKLPNPAYYLPDRVFQAKAEPTYTGDHPLAGWEAKNRAEGMAPAQVTYPSVAPDGSSGRAPGVQGDQLPNMDVVKANIRNYYNGGGNRDLKVPTGIADKEASNYIQQMKQITATKGQEVLNSCRAAKAKGLKPAVVFDSDDTTLFTYDMEDYGMSFAFTPALQDAFFFAKAPFEGELKFPAPYQSGSQAQLDGKKVNYLPASPAMVEYVKSVKEAGCQVVGLTGRHEDQAAYSVANLAAAGYVDADGKPLFTADLYFTKPHTFPKYLDSFCAADIAKKGKCSTISFKSGTRAHVENDLGYTIVGNFGDQFSDLKGGFSEAAVKLPNATYYLP</sequence>
<reference evidence="4 5" key="1">
    <citation type="submission" date="2016-11" db="EMBL/GenBank/DDBJ databases">
        <title>Actinomyces gypaetusis sp. nov. isolated from the vulture Gypaetus barbatus in Qinghai Tibet Plateau China.</title>
        <authorList>
            <person name="Meng X."/>
        </authorList>
    </citation>
    <scope>NUCLEOTIDE SEQUENCE [LARGE SCALE GENOMIC DNA]</scope>
    <source>
        <strain evidence="4 5">VUL4_2</strain>
    </source>
</reference>
<evidence type="ECO:0000313" key="4">
    <source>
        <dbReference type="EMBL" id="OKL46635.1"/>
    </source>
</evidence>
<dbReference type="InterPro" id="IPR005519">
    <property type="entry name" value="Acid_phosphat_B-like"/>
</dbReference>
<evidence type="ECO:0008006" key="6">
    <source>
        <dbReference type="Google" id="ProtNLM"/>
    </source>
</evidence>
<evidence type="ECO:0000256" key="1">
    <source>
        <dbReference type="ARBA" id="ARBA00022729"/>
    </source>
</evidence>
<dbReference type="Proteomes" id="UP000186785">
    <property type="component" value="Unassembled WGS sequence"/>
</dbReference>
<dbReference type="Gene3D" id="3.40.50.1000">
    <property type="entry name" value="HAD superfamily/HAD-like"/>
    <property type="match status" value="2"/>
</dbReference>
<dbReference type="SUPFAM" id="SSF56784">
    <property type="entry name" value="HAD-like"/>
    <property type="match status" value="2"/>
</dbReference>